<organism evidence="1 2">
    <name type="scientific">Dreissena polymorpha</name>
    <name type="common">Zebra mussel</name>
    <name type="synonym">Mytilus polymorpha</name>
    <dbReference type="NCBI Taxonomy" id="45954"/>
    <lineage>
        <taxon>Eukaryota</taxon>
        <taxon>Metazoa</taxon>
        <taxon>Spiralia</taxon>
        <taxon>Lophotrochozoa</taxon>
        <taxon>Mollusca</taxon>
        <taxon>Bivalvia</taxon>
        <taxon>Autobranchia</taxon>
        <taxon>Heteroconchia</taxon>
        <taxon>Euheterodonta</taxon>
        <taxon>Imparidentia</taxon>
        <taxon>Neoheterodontei</taxon>
        <taxon>Myida</taxon>
        <taxon>Dreissenoidea</taxon>
        <taxon>Dreissenidae</taxon>
        <taxon>Dreissena</taxon>
    </lineage>
</organism>
<dbReference type="EMBL" id="JAIWYP010000008">
    <property type="protein sequence ID" value="KAH3788167.1"/>
    <property type="molecule type" value="Genomic_DNA"/>
</dbReference>
<protein>
    <submittedName>
        <fullName evidence="1">Uncharacterized protein</fullName>
    </submittedName>
</protein>
<gene>
    <name evidence="1" type="ORF">DPMN_166299</name>
</gene>
<name>A0A9D4IXG5_DREPO</name>
<dbReference type="AlphaFoldDB" id="A0A9D4IXG5"/>
<accession>A0A9D4IXG5</accession>
<dbReference type="Proteomes" id="UP000828390">
    <property type="component" value="Unassembled WGS sequence"/>
</dbReference>
<proteinExistence type="predicted"/>
<evidence type="ECO:0000313" key="1">
    <source>
        <dbReference type="EMBL" id="KAH3788167.1"/>
    </source>
</evidence>
<sequence>MQHGEIIADASDDDVHLKIIIEKAATVGCSKFLHFSDTDVPVLEGVEGRIRSSWEKGGRDSTVNCHPGIK</sequence>
<evidence type="ECO:0000313" key="2">
    <source>
        <dbReference type="Proteomes" id="UP000828390"/>
    </source>
</evidence>
<comment type="caution">
    <text evidence="1">The sequence shown here is derived from an EMBL/GenBank/DDBJ whole genome shotgun (WGS) entry which is preliminary data.</text>
</comment>
<reference evidence="1" key="1">
    <citation type="journal article" date="2019" name="bioRxiv">
        <title>The Genome of the Zebra Mussel, Dreissena polymorpha: A Resource for Invasive Species Research.</title>
        <authorList>
            <person name="McCartney M.A."/>
            <person name="Auch B."/>
            <person name="Kono T."/>
            <person name="Mallez S."/>
            <person name="Zhang Y."/>
            <person name="Obille A."/>
            <person name="Becker A."/>
            <person name="Abrahante J.E."/>
            <person name="Garbe J."/>
            <person name="Badalamenti J.P."/>
            <person name="Herman A."/>
            <person name="Mangelson H."/>
            <person name="Liachko I."/>
            <person name="Sullivan S."/>
            <person name="Sone E.D."/>
            <person name="Koren S."/>
            <person name="Silverstein K.A.T."/>
            <person name="Beckman K.B."/>
            <person name="Gohl D.M."/>
        </authorList>
    </citation>
    <scope>NUCLEOTIDE SEQUENCE</scope>
    <source>
        <strain evidence="1">Duluth1</strain>
        <tissue evidence="1">Whole animal</tissue>
    </source>
</reference>
<reference evidence="1" key="2">
    <citation type="submission" date="2020-11" db="EMBL/GenBank/DDBJ databases">
        <authorList>
            <person name="McCartney M.A."/>
            <person name="Auch B."/>
            <person name="Kono T."/>
            <person name="Mallez S."/>
            <person name="Becker A."/>
            <person name="Gohl D.M."/>
            <person name="Silverstein K.A.T."/>
            <person name="Koren S."/>
            <person name="Bechman K.B."/>
            <person name="Herman A."/>
            <person name="Abrahante J.E."/>
            <person name="Garbe J."/>
        </authorList>
    </citation>
    <scope>NUCLEOTIDE SEQUENCE</scope>
    <source>
        <strain evidence="1">Duluth1</strain>
        <tissue evidence="1">Whole animal</tissue>
    </source>
</reference>
<keyword evidence="2" id="KW-1185">Reference proteome</keyword>